<proteinExistence type="predicted"/>
<gene>
    <name evidence="2" type="ORF">AWB74_00279</name>
</gene>
<evidence type="ECO:0000313" key="2">
    <source>
        <dbReference type="EMBL" id="SAL13108.1"/>
    </source>
</evidence>
<evidence type="ECO:0000256" key="1">
    <source>
        <dbReference type="SAM" id="MobiDB-lite"/>
    </source>
</evidence>
<dbReference type="Proteomes" id="UP000055019">
    <property type="component" value="Unassembled WGS sequence"/>
</dbReference>
<dbReference type="EMBL" id="FCOM02000001">
    <property type="protein sequence ID" value="SAL13108.1"/>
    <property type="molecule type" value="Genomic_DNA"/>
</dbReference>
<protein>
    <submittedName>
        <fullName evidence="2">Uncharacterized protein</fullName>
    </submittedName>
</protein>
<evidence type="ECO:0000313" key="3">
    <source>
        <dbReference type="Proteomes" id="UP000055019"/>
    </source>
</evidence>
<keyword evidence="3" id="KW-1185">Reference proteome</keyword>
<organism evidence="2 3">
    <name type="scientific">Caballeronia arvi</name>
    <dbReference type="NCBI Taxonomy" id="1777135"/>
    <lineage>
        <taxon>Bacteria</taxon>
        <taxon>Pseudomonadati</taxon>
        <taxon>Pseudomonadota</taxon>
        <taxon>Betaproteobacteria</taxon>
        <taxon>Burkholderiales</taxon>
        <taxon>Burkholderiaceae</taxon>
        <taxon>Caballeronia</taxon>
    </lineage>
</organism>
<comment type="caution">
    <text evidence="2">The sequence shown here is derived from an EMBL/GenBank/DDBJ whole genome shotgun (WGS) entry which is preliminary data.</text>
</comment>
<accession>A0A158EZW9</accession>
<sequence>MEYEEMQLSDAKQPQSESASFDSKRSRHVNAV</sequence>
<reference evidence="2" key="1">
    <citation type="submission" date="2016-01" db="EMBL/GenBank/DDBJ databases">
        <authorList>
            <person name="Peeters C."/>
        </authorList>
    </citation>
    <scope>NUCLEOTIDE SEQUENCE [LARGE SCALE GENOMIC DNA]</scope>
    <source>
        <strain evidence="2">LMG 29317</strain>
    </source>
</reference>
<dbReference type="AlphaFoldDB" id="A0A158EZW9"/>
<feature type="region of interest" description="Disordered" evidence="1">
    <location>
        <begin position="1"/>
        <end position="32"/>
    </location>
</feature>
<feature type="compositionally biased region" description="Polar residues" evidence="1">
    <location>
        <begin position="10"/>
        <end position="21"/>
    </location>
</feature>
<name>A0A158EZW9_9BURK</name>